<name>A0A7S8C7Y1_9HYPH</name>
<dbReference type="RefSeq" id="WP_213162420.1">
    <property type="nucleotide sequence ID" value="NZ_CP058214.1"/>
</dbReference>
<evidence type="ECO:0000313" key="1">
    <source>
        <dbReference type="EMBL" id="QPC45047.1"/>
    </source>
</evidence>
<evidence type="ECO:0000313" key="2">
    <source>
        <dbReference type="Proteomes" id="UP000593594"/>
    </source>
</evidence>
<dbReference type="EMBL" id="CP058214">
    <property type="protein sequence ID" value="QPC45047.1"/>
    <property type="molecule type" value="Genomic_DNA"/>
</dbReference>
<dbReference type="AlphaFoldDB" id="A0A7S8C7Y1"/>
<dbReference type="KEGG" id="kmn:HW532_21520"/>
<sequence>MGRARAKAKRAVTLAGPGYDGRRELVSDEVEDPYFPGRRERVTRNARHDPIEHLYHKGKIGQAEREAGRRVRELVEALGLDAVRAIVLDGARGGGQRTEFADRRIDAGRRMLALRLDLGRRMTELLVRIAGYGETVTSVAIGEETDRAGRANGACSDALRKNVGYLFRAALQDAAEHFGYAGTPNGRPASGLVWREEGWQRPGV</sequence>
<accession>A0A7S8C7Y1</accession>
<protein>
    <submittedName>
        <fullName evidence="1">Uncharacterized protein</fullName>
    </submittedName>
</protein>
<proteinExistence type="predicted"/>
<keyword evidence="2" id="KW-1185">Reference proteome</keyword>
<organism evidence="1 2">
    <name type="scientific">Kaustia mangrovi</name>
    <dbReference type="NCBI Taxonomy" id="2593653"/>
    <lineage>
        <taxon>Bacteria</taxon>
        <taxon>Pseudomonadati</taxon>
        <taxon>Pseudomonadota</taxon>
        <taxon>Alphaproteobacteria</taxon>
        <taxon>Hyphomicrobiales</taxon>
        <taxon>Parvibaculaceae</taxon>
        <taxon>Kaustia</taxon>
    </lineage>
</organism>
<reference evidence="1 2" key="1">
    <citation type="submission" date="2020-06" db="EMBL/GenBank/DDBJ databases">
        <title>Genome sequence of 2 isolates from Red Sea Mangroves.</title>
        <authorList>
            <person name="Sefrji F."/>
            <person name="Michoud G."/>
            <person name="Merlino G."/>
            <person name="Daffonchio D."/>
        </authorList>
    </citation>
    <scope>NUCLEOTIDE SEQUENCE [LARGE SCALE GENOMIC DNA]</scope>
    <source>
        <strain evidence="1 2">R1DC25</strain>
    </source>
</reference>
<gene>
    <name evidence="1" type="ORF">HW532_21520</name>
</gene>
<dbReference type="Proteomes" id="UP000593594">
    <property type="component" value="Chromosome"/>
</dbReference>